<gene>
    <name evidence="2" type="ORF">BST37_06855</name>
    <name evidence="1" type="ORF">MNVI_42540</name>
</gene>
<dbReference type="Proteomes" id="UP000192374">
    <property type="component" value="Unassembled WGS sequence"/>
</dbReference>
<dbReference type="EMBL" id="AP022583">
    <property type="protein sequence ID" value="BBY08936.1"/>
    <property type="molecule type" value="Genomic_DNA"/>
</dbReference>
<accession>A0A7I7PK45</accession>
<dbReference type="KEGG" id="mnv:MNVI_42540"/>
<evidence type="ECO:0000313" key="2">
    <source>
        <dbReference type="EMBL" id="ORB16271.1"/>
    </source>
</evidence>
<reference evidence="1" key="3">
    <citation type="submission" date="2020-02" db="EMBL/GenBank/DDBJ databases">
        <authorList>
            <person name="Matsumoto Y."/>
            <person name="Motooka D."/>
            <person name="Nakamura S."/>
        </authorList>
    </citation>
    <scope>NUCLEOTIDE SEQUENCE</scope>
    <source>
        <strain evidence="1">JCM 16367</strain>
    </source>
</reference>
<dbReference type="Proteomes" id="UP000466894">
    <property type="component" value="Chromosome"/>
</dbReference>
<evidence type="ECO:0000313" key="4">
    <source>
        <dbReference type="Proteomes" id="UP000466894"/>
    </source>
</evidence>
<dbReference type="OrthoDB" id="4922445at2"/>
<reference evidence="1 4" key="2">
    <citation type="journal article" date="2019" name="Emerg. Microbes Infect.">
        <title>Comprehensive subspecies identification of 175 nontuberculous mycobacteria species based on 7547 genomic profiles.</title>
        <authorList>
            <person name="Matsumoto Y."/>
            <person name="Kinjo T."/>
            <person name="Motooka D."/>
            <person name="Nabeya D."/>
            <person name="Jung N."/>
            <person name="Uechi K."/>
            <person name="Horii T."/>
            <person name="Iida T."/>
            <person name="Fujita J."/>
            <person name="Nakamura S."/>
        </authorList>
    </citation>
    <scope>NUCLEOTIDE SEQUENCE [LARGE SCALE GENOMIC DNA]</scope>
    <source>
        <strain evidence="1 4">JCM 16367</strain>
    </source>
</reference>
<dbReference type="AlphaFoldDB" id="A0A7I7PK45"/>
<name>A0A7I7PK45_9MYCO</name>
<protein>
    <submittedName>
        <fullName evidence="1">Uncharacterized protein</fullName>
    </submittedName>
</protein>
<keyword evidence="3" id="KW-1185">Reference proteome</keyword>
<evidence type="ECO:0000313" key="1">
    <source>
        <dbReference type="EMBL" id="BBY08936.1"/>
    </source>
</evidence>
<organism evidence="1 4">
    <name type="scientific">Mycobacterium noviomagense</name>
    <dbReference type="NCBI Taxonomy" id="459858"/>
    <lineage>
        <taxon>Bacteria</taxon>
        <taxon>Bacillati</taxon>
        <taxon>Actinomycetota</taxon>
        <taxon>Actinomycetes</taxon>
        <taxon>Mycobacteriales</taxon>
        <taxon>Mycobacteriaceae</taxon>
        <taxon>Mycobacterium</taxon>
    </lineage>
</organism>
<reference evidence="2 3" key="1">
    <citation type="submission" date="2017-02" db="EMBL/GenBank/DDBJ databases">
        <title>The new phylogeny of genus Mycobacterium.</title>
        <authorList>
            <person name="Tortoli E."/>
            <person name="Trovato A."/>
            <person name="Cirillo D.M."/>
        </authorList>
    </citation>
    <scope>NUCLEOTIDE SEQUENCE [LARGE SCALE GENOMIC DNA]</scope>
    <source>
        <strain evidence="2 3">DSM 45145</strain>
    </source>
</reference>
<sequence length="298" mass="33297">MKLKPLPIRTKIYAGETVDSFAHRASVQNHTTVKAVETALVDSGDLKSRARSAHGRPEAWRQLGLLRADAFCAPTTLEDNVIHERNLCLHCTRGEVAVGRIPGTGMVCLRHRRWVGQPQLDIRDYRPALSAERRFRALFRSRGLVFDCTAMMIGLETAVVALGGDELERRRTTTGIPAIEALAYREQVAIAQMLTSTQFLDTACNPSLATPVRYAHVTAQFAAALRVDDRSDLWRGVERIWAVVRTLTNELRRAASHDRIPDDTQFKLLRYSSLPARYRSAGESVLPRRAKSWNGGLA</sequence>
<evidence type="ECO:0000313" key="3">
    <source>
        <dbReference type="Proteomes" id="UP000192374"/>
    </source>
</evidence>
<dbReference type="RefSeq" id="WP_139797767.1">
    <property type="nucleotide sequence ID" value="NZ_AP022583.1"/>
</dbReference>
<dbReference type="EMBL" id="MVIC01000008">
    <property type="protein sequence ID" value="ORB16271.1"/>
    <property type="molecule type" value="Genomic_DNA"/>
</dbReference>
<proteinExistence type="predicted"/>